<dbReference type="GO" id="GO:0034058">
    <property type="term" value="P:endosomal vesicle fusion"/>
    <property type="evidence" value="ECO:0007669"/>
    <property type="project" value="TreeGrafter"/>
</dbReference>
<proteinExistence type="predicted"/>
<dbReference type="EMBL" id="JAHQIW010001293">
    <property type="protein sequence ID" value="KAJ1352032.1"/>
    <property type="molecule type" value="Genomic_DNA"/>
</dbReference>
<dbReference type="InterPro" id="IPR001180">
    <property type="entry name" value="CNH_dom"/>
</dbReference>
<dbReference type="Proteomes" id="UP001196413">
    <property type="component" value="Unassembled WGS sequence"/>
</dbReference>
<dbReference type="AlphaFoldDB" id="A0AAD5QIP6"/>
<organism evidence="6 7">
    <name type="scientific">Parelaphostrongylus tenuis</name>
    <name type="common">Meningeal worm</name>
    <dbReference type="NCBI Taxonomy" id="148309"/>
    <lineage>
        <taxon>Eukaryota</taxon>
        <taxon>Metazoa</taxon>
        <taxon>Ecdysozoa</taxon>
        <taxon>Nematoda</taxon>
        <taxon>Chromadorea</taxon>
        <taxon>Rhabditida</taxon>
        <taxon>Rhabditina</taxon>
        <taxon>Rhabditomorpha</taxon>
        <taxon>Strongyloidea</taxon>
        <taxon>Metastrongylidae</taxon>
        <taxon>Parelaphostrongylus</taxon>
    </lineage>
</organism>
<sequence length="389" mass="43235">MADVLSNVDSFEVRLCCDISPQLNVDEQIGCIGGSSSVVFLGTNHGRVFHLKNDNDGTFVVLGKFQLPNKQDIRQIEFASALGILLVLSDKILYDIEIGSFQVVSSRSSVQCIAVNSNPVVDDPFCLQIAIATTSKQLHICERRNSKMESLQKLNTDGNVTAMSFARFTVCFASNGTYYIYNMAAKSSISLFPFDPLAIRPHICRVDMEFLVSGMDGLLISVTEQGVSPRPPVLFPSRSIDAIVYSSPHIYLLTRDEITIIRLKVALHYLGMRLWGRRVEYGGHHIRSCNNADALFKCGKFDEALSVYEKRLRKHFDADCMSIFIVLKKKVAFTSIEKGEYEKVADILISAEVNPEEMSTRHRGPLAAEPLCACTAGQRYQCVKLVAQG</sequence>
<evidence type="ECO:0000256" key="2">
    <source>
        <dbReference type="ARBA" id="ARBA00022448"/>
    </source>
</evidence>
<dbReference type="InterPro" id="IPR036322">
    <property type="entry name" value="WD40_repeat_dom_sf"/>
</dbReference>
<gene>
    <name evidence="6" type="primary">TGFBRAP1_1</name>
    <name evidence="6" type="ORF">KIN20_008219</name>
</gene>
<keyword evidence="2" id="KW-0813">Transport</keyword>
<dbReference type="InterPro" id="IPR032914">
    <property type="entry name" value="Vam6/VPS39/TRAP1"/>
</dbReference>
<evidence type="ECO:0000256" key="1">
    <source>
        <dbReference type="ARBA" id="ARBA00004496"/>
    </source>
</evidence>
<comment type="caution">
    <text evidence="6">The sequence shown here is derived from an EMBL/GenBank/DDBJ whole genome shotgun (WGS) entry which is preliminary data.</text>
</comment>
<keyword evidence="4" id="KW-0653">Protein transport</keyword>
<name>A0AAD5QIP6_PARTN</name>
<evidence type="ECO:0000256" key="3">
    <source>
        <dbReference type="ARBA" id="ARBA00022490"/>
    </source>
</evidence>
<dbReference type="GO" id="GO:0006914">
    <property type="term" value="P:autophagy"/>
    <property type="evidence" value="ECO:0007669"/>
    <property type="project" value="TreeGrafter"/>
</dbReference>
<evidence type="ECO:0000313" key="6">
    <source>
        <dbReference type="EMBL" id="KAJ1352032.1"/>
    </source>
</evidence>
<reference evidence="6" key="1">
    <citation type="submission" date="2021-06" db="EMBL/GenBank/DDBJ databases">
        <title>Parelaphostrongylus tenuis whole genome reference sequence.</title>
        <authorList>
            <person name="Garwood T.J."/>
            <person name="Larsen P.A."/>
            <person name="Fountain-Jones N.M."/>
            <person name="Garbe J.R."/>
            <person name="Macchietto M.G."/>
            <person name="Kania S.A."/>
            <person name="Gerhold R.W."/>
            <person name="Richards J.E."/>
            <person name="Wolf T.M."/>
        </authorList>
    </citation>
    <scope>NUCLEOTIDE SEQUENCE</scope>
    <source>
        <strain evidence="6">MNPRO001-30</strain>
        <tissue evidence="6">Meninges</tissue>
    </source>
</reference>
<dbReference type="PANTHER" id="PTHR12894">
    <property type="entry name" value="CNH DOMAIN CONTAINING"/>
    <property type="match status" value="1"/>
</dbReference>
<keyword evidence="3" id="KW-0963">Cytoplasm</keyword>
<evidence type="ECO:0000256" key="4">
    <source>
        <dbReference type="ARBA" id="ARBA00022927"/>
    </source>
</evidence>
<evidence type="ECO:0000313" key="7">
    <source>
        <dbReference type="Proteomes" id="UP001196413"/>
    </source>
</evidence>
<keyword evidence="6" id="KW-0675">Receptor</keyword>
<dbReference type="GO" id="GO:0015031">
    <property type="term" value="P:protein transport"/>
    <property type="evidence" value="ECO:0007669"/>
    <property type="project" value="UniProtKB-KW"/>
</dbReference>
<accession>A0AAD5QIP6</accession>
<dbReference type="GO" id="GO:0016020">
    <property type="term" value="C:membrane"/>
    <property type="evidence" value="ECO:0007669"/>
    <property type="project" value="TreeGrafter"/>
</dbReference>
<feature type="domain" description="CNH" evidence="5">
    <location>
        <begin position="26"/>
        <end position="289"/>
    </location>
</feature>
<dbReference type="PROSITE" id="PS50219">
    <property type="entry name" value="CNH"/>
    <property type="match status" value="1"/>
</dbReference>
<keyword evidence="7" id="KW-1185">Reference proteome</keyword>
<dbReference type="PANTHER" id="PTHR12894:SF27">
    <property type="entry name" value="TRANSFORMING GROWTH FACTOR-BETA RECEPTOR-ASSOCIATED PROTEIN 1"/>
    <property type="match status" value="1"/>
</dbReference>
<dbReference type="Pfam" id="PF00780">
    <property type="entry name" value="CNH"/>
    <property type="match status" value="1"/>
</dbReference>
<evidence type="ECO:0000259" key="5">
    <source>
        <dbReference type="PROSITE" id="PS50219"/>
    </source>
</evidence>
<dbReference type="SUPFAM" id="SSF50978">
    <property type="entry name" value="WD40 repeat-like"/>
    <property type="match status" value="1"/>
</dbReference>
<dbReference type="GO" id="GO:0005737">
    <property type="term" value="C:cytoplasm"/>
    <property type="evidence" value="ECO:0007669"/>
    <property type="project" value="UniProtKB-SubCell"/>
</dbReference>
<protein>
    <submittedName>
        <fullName evidence="6">Transforming growth factor, beta receptor associated protein 1</fullName>
    </submittedName>
</protein>
<comment type="subcellular location">
    <subcellularLocation>
        <location evidence="1">Cytoplasm</location>
    </subcellularLocation>
</comment>